<organism evidence="3 4">
    <name type="scientific">Zizania palustris</name>
    <name type="common">Northern wild rice</name>
    <dbReference type="NCBI Taxonomy" id="103762"/>
    <lineage>
        <taxon>Eukaryota</taxon>
        <taxon>Viridiplantae</taxon>
        <taxon>Streptophyta</taxon>
        <taxon>Embryophyta</taxon>
        <taxon>Tracheophyta</taxon>
        <taxon>Spermatophyta</taxon>
        <taxon>Magnoliopsida</taxon>
        <taxon>Liliopsida</taxon>
        <taxon>Poales</taxon>
        <taxon>Poaceae</taxon>
        <taxon>BOP clade</taxon>
        <taxon>Oryzoideae</taxon>
        <taxon>Oryzeae</taxon>
        <taxon>Zizaniinae</taxon>
        <taxon>Zizania</taxon>
    </lineage>
</organism>
<dbReference type="AlphaFoldDB" id="A0A8J5W5A2"/>
<evidence type="ECO:0000313" key="3">
    <source>
        <dbReference type="EMBL" id="KAG8077734.1"/>
    </source>
</evidence>
<protein>
    <recommendedName>
        <fullName evidence="2">MRN complex-interacting protein N-terminal domain-containing protein</fullName>
    </recommendedName>
</protein>
<dbReference type="Pfam" id="PF15749">
    <property type="entry name" value="MRNIP"/>
    <property type="match status" value="1"/>
</dbReference>
<feature type="domain" description="MRN complex-interacting protein N-terminal" evidence="2">
    <location>
        <begin position="8"/>
        <end position="71"/>
    </location>
</feature>
<proteinExistence type="predicted"/>
<dbReference type="GO" id="GO:0007095">
    <property type="term" value="P:mitotic G2 DNA damage checkpoint signaling"/>
    <property type="evidence" value="ECO:0007669"/>
    <property type="project" value="TreeGrafter"/>
</dbReference>
<dbReference type="PANTHER" id="PTHR15863">
    <property type="entry name" value="MRN COMPLEX-INTERACTING PROTEIN"/>
    <property type="match status" value="1"/>
</dbReference>
<dbReference type="InterPro" id="IPR049472">
    <property type="entry name" value="MRNIP_N"/>
</dbReference>
<feature type="region of interest" description="Disordered" evidence="1">
    <location>
        <begin position="107"/>
        <end position="140"/>
    </location>
</feature>
<evidence type="ECO:0000259" key="2">
    <source>
        <dbReference type="Pfam" id="PF15749"/>
    </source>
</evidence>
<sequence length="236" mass="26272">MATLFLALQCVQCSTMQVKQQKKSSNKWVCAVCNQRQCVMRVHASGYRAADLRRFVQDANLSRGRAAHVPVVPEADLGPAVADEQRDEFPRERKRRMDWSEYLDDPGECDGSSGCDGAEEARDGGHGMGVTTELPEQRPKVISLKRRPKAQLDLAGKRPKPLVNYTLSKRQLIEEGSPPCSAAATAEAQRSMWSNYLDTSFFEEKGGFEGSGQHCTKLECFTTDVVVDDEVHPDFM</sequence>
<accession>A0A8J5W5A2</accession>
<reference evidence="3" key="1">
    <citation type="journal article" date="2021" name="bioRxiv">
        <title>Whole Genome Assembly and Annotation of Northern Wild Rice, Zizania palustris L., Supports a Whole Genome Duplication in the Zizania Genus.</title>
        <authorList>
            <person name="Haas M."/>
            <person name="Kono T."/>
            <person name="Macchietto M."/>
            <person name="Millas R."/>
            <person name="McGilp L."/>
            <person name="Shao M."/>
            <person name="Duquette J."/>
            <person name="Hirsch C.N."/>
            <person name="Kimball J."/>
        </authorList>
    </citation>
    <scope>NUCLEOTIDE SEQUENCE</scope>
    <source>
        <tissue evidence="3">Fresh leaf tissue</tissue>
    </source>
</reference>
<dbReference type="InterPro" id="IPR032739">
    <property type="entry name" value="MRNIP"/>
</dbReference>
<dbReference type="Proteomes" id="UP000729402">
    <property type="component" value="Unassembled WGS sequence"/>
</dbReference>
<evidence type="ECO:0000313" key="4">
    <source>
        <dbReference type="Proteomes" id="UP000729402"/>
    </source>
</evidence>
<evidence type="ECO:0000256" key="1">
    <source>
        <dbReference type="SAM" id="MobiDB-lite"/>
    </source>
</evidence>
<dbReference type="GO" id="GO:0005634">
    <property type="term" value="C:nucleus"/>
    <property type="evidence" value="ECO:0007669"/>
    <property type="project" value="TreeGrafter"/>
</dbReference>
<dbReference type="GO" id="GO:0003682">
    <property type="term" value="F:chromatin binding"/>
    <property type="evidence" value="ECO:0007669"/>
    <property type="project" value="TreeGrafter"/>
</dbReference>
<dbReference type="EMBL" id="JAAALK010000282">
    <property type="protein sequence ID" value="KAG8077734.1"/>
    <property type="molecule type" value="Genomic_DNA"/>
</dbReference>
<dbReference type="OrthoDB" id="5960226at2759"/>
<comment type="caution">
    <text evidence="3">The sequence shown here is derived from an EMBL/GenBank/DDBJ whole genome shotgun (WGS) entry which is preliminary data.</text>
</comment>
<gene>
    <name evidence="3" type="ORF">GUJ93_ZPchr0007g5750</name>
</gene>
<keyword evidence="4" id="KW-1185">Reference proteome</keyword>
<name>A0A8J5W5A2_ZIZPA</name>
<dbReference type="PANTHER" id="PTHR15863:SF2">
    <property type="entry name" value="MRN COMPLEX-INTERACTING PROTEIN"/>
    <property type="match status" value="1"/>
</dbReference>
<reference evidence="3" key="2">
    <citation type="submission" date="2021-02" db="EMBL/GenBank/DDBJ databases">
        <authorList>
            <person name="Kimball J.A."/>
            <person name="Haas M.W."/>
            <person name="Macchietto M."/>
            <person name="Kono T."/>
            <person name="Duquette J."/>
            <person name="Shao M."/>
        </authorList>
    </citation>
    <scope>NUCLEOTIDE SEQUENCE</scope>
    <source>
        <tissue evidence="3">Fresh leaf tissue</tissue>
    </source>
</reference>